<keyword evidence="1" id="KW-0732">Signal</keyword>
<dbReference type="EMBL" id="SUNE01000001">
    <property type="protein sequence ID" value="MDG5898534.1"/>
    <property type="molecule type" value="Genomic_DNA"/>
</dbReference>
<dbReference type="EMBL" id="JAOTLW010000001">
    <property type="protein sequence ID" value="MDI5830062.1"/>
    <property type="molecule type" value="Genomic_DNA"/>
</dbReference>
<reference evidence="2" key="1">
    <citation type="journal article" date="2019" name="Int J Environ Res Public Health">
        <title>Characterization of Chromosome-Mediated BlaOXA-894 in Shewanella xiamenensis Isolated from Pig Wastewater.</title>
        <authorList>
            <person name="Zou H."/>
            <person name="Zhou Z."/>
            <person name="Xia H."/>
            <person name="Zhao Q."/>
            <person name="Li X."/>
        </authorList>
    </citation>
    <scope>NUCLEOTIDE SEQUENCE</scope>
    <source>
        <strain evidence="2">2015oxa</strain>
    </source>
</reference>
<dbReference type="AlphaFoldDB" id="A0A073KPG3"/>
<dbReference type="Proteomes" id="UP001187859">
    <property type="component" value="Unassembled WGS sequence"/>
</dbReference>
<feature type="signal peptide" evidence="1">
    <location>
        <begin position="1"/>
        <end position="21"/>
    </location>
</feature>
<feature type="chain" id="PRO_5011841548" description="Periplasmic protein" evidence="1">
    <location>
        <begin position="22"/>
        <end position="128"/>
    </location>
</feature>
<evidence type="ECO:0000313" key="6">
    <source>
        <dbReference type="Proteomes" id="UP001187859"/>
    </source>
</evidence>
<comment type="caution">
    <text evidence="4">The sequence shown here is derived from an EMBL/GenBank/DDBJ whole genome shotgun (WGS) entry which is preliminary data.</text>
</comment>
<accession>A0A073KPG3</accession>
<evidence type="ECO:0000256" key="1">
    <source>
        <dbReference type="SAM" id="SignalP"/>
    </source>
</evidence>
<dbReference type="GeneID" id="75189695"/>
<reference evidence="2" key="2">
    <citation type="submission" date="2019-04" db="EMBL/GenBank/DDBJ databases">
        <authorList>
            <person name="Zou H."/>
        </authorList>
    </citation>
    <scope>NUCLEOTIDE SEQUENCE</scope>
    <source>
        <strain evidence="2">2015oxa</strain>
    </source>
</reference>
<reference evidence="4" key="4">
    <citation type="submission" date="2023-05" db="EMBL/GenBank/DDBJ databases">
        <title>Colonisation of extended spectrum b-lactamase- and carbapenemase-producing bacteria on hospital surfaces from low- and middle-income countries.</title>
        <authorList>
            <person name="Nieto-Rosado M."/>
            <person name="Sands K."/>
            <person name="Iregbu K."/>
            <person name="Zahra R."/>
            <person name="Mazarati J.B."/>
            <person name="Mehtar S."/>
            <person name="Barnards-Group B."/>
            <person name="Walsh T.R."/>
        </authorList>
    </citation>
    <scope>NUCLEOTIDE SEQUENCE</scope>
    <source>
        <strain evidence="4">PP-E493</strain>
    </source>
</reference>
<keyword evidence="5" id="KW-1185">Reference proteome</keyword>
<name>A0A073KPG3_9GAMM</name>
<protein>
    <recommendedName>
        <fullName evidence="7">Periplasmic protein</fullName>
    </recommendedName>
</protein>
<evidence type="ECO:0008006" key="7">
    <source>
        <dbReference type="Google" id="ProtNLM"/>
    </source>
</evidence>
<reference evidence="3 5" key="3">
    <citation type="submission" date="2022-09" db="EMBL/GenBank/DDBJ databases">
        <title>The outer-membrane cytochrome OmcA is essential for infection of Shewanella oneidensis by a zebrafish-associated bacteriophage.</title>
        <authorList>
            <person name="Grenfell A.W."/>
            <person name="Intile P."/>
            <person name="Mcfarlane J."/>
            <person name="Leung D."/>
            <person name="Abdalla K."/>
            <person name="Wold M."/>
            <person name="Kees E."/>
            <person name="Gralnick J."/>
        </authorList>
    </citation>
    <scope>NUCLEOTIDE SEQUENCE [LARGE SCALE GENOMIC DNA]</scope>
    <source>
        <strain evidence="3 5">NF-5</strain>
    </source>
</reference>
<dbReference type="OrthoDB" id="6400311at2"/>
<evidence type="ECO:0000313" key="4">
    <source>
        <dbReference type="EMBL" id="MDV5389366.1"/>
    </source>
</evidence>
<dbReference type="EMBL" id="JASGOQ010000001">
    <property type="protein sequence ID" value="MDV5389366.1"/>
    <property type="molecule type" value="Genomic_DNA"/>
</dbReference>
<proteinExistence type="predicted"/>
<sequence length="128" mass="13720">MINMKLVGVAALLALSSSAMASQIDACNKDVASQTCQSYLEGIVDGALMFKPEALGARLETNGYESRALKYRGGKRFQEANRTYCASRIPDRDSLVSGVTEAVSTGTAADLEQLQGIVVNLLDCQRLK</sequence>
<dbReference type="Proteomes" id="UP001159075">
    <property type="component" value="Unassembled WGS sequence"/>
</dbReference>
<organism evidence="4 6">
    <name type="scientific">Shewanella xiamenensis</name>
    <dbReference type="NCBI Taxonomy" id="332186"/>
    <lineage>
        <taxon>Bacteria</taxon>
        <taxon>Pseudomonadati</taxon>
        <taxon>Pseudomonadota</taxon>
        <taxon>Gammaproteobacteria</taxon>
        <taxon>Alteromonadales</taxon>
        <taxon>Shewanellaceae</taxon>
        <taxon>Shewanella</taxon>
    </lineage>
</organism>
<gene>
    <name evidence="2" type="ORF">E2650_01160</name>
    <name evidence="3" type="ORF">ODY93_00670</name>
    <name evidence="4" type="ORF">QM089_03575</name>
</gene>
<dbReference type="Proteomes" id="UP001152518">
    <property type="component" value="Unassembled WGS sequence"/>
</dbReference>
<dbReference type="RefSeq" id="WP_037415577.1">
    <property type="nucleotide sequence ID" value="NZ_AP025014.1"/>
</dbReference>
<evidence type="ECO:0000313" key="3">
    <source>
        <dbReference type="EMBL" id="MDI5830062.1"/>
    </source>
</evidence>
<evidence type="ECO:0000313" key="5">
    <source>
        <dbReference type="Proteomes" id="UP001159075"/>
    </source>
</evidence>
<evidence type="ECO:0000313" key="2">
    <source>
        <dbReference type="EMBL" id="MDG5898534.1"/>
    </source>
</evidence>